<feature type="region of interest" description="Disordered" evidence="1">
    <location>
        <begin position="182"/>
        <end position="207"/>
    </location>
</feature>
<dbReference type="AlphaFoldDB" id="A0A7I7VQW7"/>
<dbReference type="InterPro" id="IPR023840">
    <property type="entry name" value="T7SS_Rv3446c"/>
</dbReference>
<evidence type="ECO:0000313" key="3">
    <source>
        <dbReference type="Proteomes" id="UP000467201"/>
    </source>
</evidence>
<feature type="compositionally biased region" description="Low complexity" evidence="1">
    <location>
        <begin position="184"/>
        <end position="205"/>
    </location>
</feature>
<dbReference type="RefSeq" id="WP_235849909.1">
    <property type="nucleotide sequence ID" value="NZ_AP022605.1"/>
</dbReference>
<reference evidence="2 3" key="1">
    <citation type="journal article" date="2019" name="Emerg. Microbes Infect.">
        <title>Comprehensive subspecies identification of 175 nontuberculous mycobacteria species based on 7547 genomic profiles.</title>
        <authorList>
            <person name="Matsumoto Y."/>
            <person name="Kinjo T."/>
            <person name="Motooka D."/>
            <person name="Nabeya D."/>
            <person name="Jung N."/>
            <person name="Uechi K."/>
            <person name="Horii T."/>
            <person name="Iida T."/>
            <person name="Fujita J."/>
            <person name="Nakamura S."/>
        </authorList>
    </citation>
    <scope>NUCLEOTIDE SEQUENCE [LARGE SCALE GENOMIC DNA]</scope>
    <source>
        <strain evidence="2 3">JCM 12405</strain>
    </source>
</reference>
<proteinExistence type="predicted"/>
<accession>A0A7I7VQW7</accession>
<protein>
    <submittedName>
        <fullName evidence="2">Type VII secretion-associated protein</fullName>
    </submittedName>
</protein>
<dbReference type="NCBIfam" id="TIGR03931">
    <property type="entry name" value="T7SS_Rv3446c"/>
    <property type="match status" value="1"/>
</dbReference>
<gene>
    <name evidence="2" type="ORF">MDOR_07220</name>
</gene>
<sequence>MTAVEVGPATVRGADPVDDDLARAAIESIDDTLMLVDDRPVSVRAVMAALLRSAAGSGADGLTVVHPTWWSRRRVKAVLDAAGDICGAAVAVARSEVLGDGCEAIVEIAAQQVAVISAGVCTITRTSDEAVSAAVVHQIGYARAAVVDVPPGVGATALVTAIAAALRGRGITVAMTGAHPVRLPSSEPATAAPSPEPATAAPSSERSGRRAIPVLVGGLLAVASVGAVAIRYDATPPLAAEETSTLLVEGRAAVVVPVGWTVRRITDGRGSARMQITSPVDAAVALHVTQSPLPHAQTLEQVAGTLRDALEAEPAGVFTDFIAADQRGDRAVVTYREHRASHQTDWAVLVDDALRIGIGCQSPPQRADTLRSVCDAAVHSAHAVF</sequence>
<organism evidence="2 3">
    <name type="scientific">Mycolicibacterium doricum</name>
    <dbReference type="NCBI Taxonomy" id="126673"/>
    <lineage>
        <taxon>Bacteria</taxon>
        <taxon>Bacillati</taxon>
        <taxon>Actinomycetota</taxon>
        <taxon>Actinomycetes</taxon>
        <taxon>Mycobacteriales</taxon>
        <taxon>Mycobacteriaceae</taxon>
        <taxon>Mycolicibacterium</taxon>
    </lineage>
</organism>
<evidence type="ECO:0000256" key="1">
    <source>
        <dbReference type="SAM" id="MobiDB-lite"/>
    </source>
</evidence>
<dbReference type="Proteomes" id="UP000467201">
    <property type="component" value="Chromosome"/>
</dbReference>
<name>A0A7I7VQW7_9MYCO</name>
<dbReference type="KEGG" id="mdr:MDOR_07220"/>
<evidence type="ECO:0000313" key="2">
    <source>
        <dbReference type="EMBL" id="BBZ06553.1"/>
    </source>
</evidence>
<dbReference type="EMBL" id="AP022605">
    <property type="protein sequence ID" value="BBZ06553.1"/>
    <property type="molecule type" value="Genomic_DNA"/>
</dbReference>